<feature type="domain" description="RNA-binding S4" evidence="4">
    <location>
        <begin position="14"/>
        <end position="75"/>
    </location>
</feature>
<dbReference type="SUPFAM" id="SSF55120">
    <property type="entry name" value="Pseudouridine synthase"/>
    <property type="match status" value="1"/>
</dbReference>
<dbReference type="Proteomes" id="UP000034954">
    <property type="component" value="Unassembled WGS sequence"/>
</dbReference>
<dbReference type="SMART" id="SM00363">
    <property type="entry name" value="S4"/>
    <property type="match status" value="1"/>
</dbReference>
<dbReference type="PANTHER" id="PTHR21600:SF44">
    <property type="entry name" value="RIBOSOMAL LARGE SUBUNIT PSEUDOURIDINE SYNTHASE D"/>
    <property type="match status" value="1"/>
</dbReference>
<dbReference type="SUPFAM" id="SSF55174">
    <property type="entry name" value="Alpha-L RNA-binding motif"/>
    <property type="match status" value="1"/>
</dbReference>
<dbReference type="CDD" id="cd02869">
    <property type="entry name" value="PseudoU_synth_RluA_like"/>
    <property type="match status" value="1"/>
</dbReference>
<dbReference type="Gene3D" id="3.10.290.10">
    <property type="entry name" value="RNA-binding S4 domain"/>
    <property type="match status" value="1"/>
</dbReference>
<keyword evidence="2" id="KW-0413">Isomerase</keyword>
<evidence type="ECO:0000256" key="3">
    <source>
        <dbReference type="PROSITE-ProRule" id="PRU00182"/>
    </source>
</evidence>
<proteinExistence type="inferred from homology"/>
<dbReference type="GO" id="GO:0003723">
    <property type="term" value="F:RNA binding"/>
    <property type="evidence" value="ECO:0007669"/>
    <property type="project" value="UniProtKB-KW"/>
</dbReference>
<keyword evidence="3" id="KW-0694">RNA-binding</keyword>
<dbReference type="AlphaFoldDB" id="A0A0M2V375"/>
<evidence type="ECO:0000256" key="1">
    <source>
        <dbReference type="ARBA" id="ARBA00010876"/>
    </source>
</evidence>
<dbReference type="Pfam" id="PF01479">
    <property type="entry name" value="S4"/>
    <property type="match status" value="1"/>
</dbReference>
<dbReference type="GO" id="GO:0120159">
    <property type="term" value="F:rRNA pseudouridine synthase activity"/>
    <property type="evidence" value="ECO:0007669"/>
    <property type="project" value="UniProtKB-ARBA"/>
</dbReference>
<dbReference type="InterPro" id="IPR036986">
    <property type="entry name" value="S4_RNA-bd_sf"/>
</dbReference>
<dbReference type="PROSITE" id="PS01129">
    <property type="entry name" value="PSI_RLU"/>
    <property type="match status" value="1"/>
</dbReference>
<organism evidence="5 6">
    <name type="scientific">Candidatus Brocadia fulgida</name>
    <dbReference type="NCBI Taxonomy" id="380242"/>
    <lineage>
        <taxon>Bacteria</taxon>
        <taxon>Pseudomonadati</taxon>
        <taxon>Planctomycetota</taxon>
        <taxon>Candidatus Brocadiia</taxon>
        <taxon>Candidatus Brocadiales</taxon>
        <taxon>Candidatus Brocadiaceae</taxon>
        <taxon>Candidatus Brocadia</taxon>
    </lineage>
</organism>
<dbReference type="InterPro" id="IPR020103">
    <property type="entry name" value="PsdUridine_synth_cat_dom_sf"/>
</dbReference>
<evidence type="ECO:0000256" key="2">
    <source>
        <dbReference type="ARBA" id="ARBA00023235"/>
    </source>
</evidence>
<comment type="similarity">
    <text evidence="1">Belongs to the pseudouridine synthase RluA family.</text>
</comment>
<evidence type="ECO:0000259" key="4">
    <source>
        <dbReference type="SMART" id="SM00363"/>
    </source>
</evidence>
<dbReference type="InterPro" id="IPR002942">
    <property type="entry name" value="S4_RNA-bd"/>
</dbReference>
<dbReference type="GO" id="GO:0000455">
    <property type="term" value="P:enzyme-directed rRNA pseudouridine synthesis"/>
    <property type="evidence" value="ECO:0007669"/>
    <property type="project" value="TreeGrafter"/>
</dbReference>
<protein>
    <submittedName>
        <fullName evidence="5">Pseudouridine synthase</fullName>
    </submittedName>
</protein>
<dbReference type="Gene3D" id="3.30.2350.10">
    <property type="entry name" value="Pseudouridine synthase"/>
    <property type="match status" value="1"/>
</dbReference>
<dbReference type="InterPro" id="IPR006145">
    <property type="entry name" value="PsdUridine_synth_RsuA/RluA"/>
</dbReference>
<dbReference type="PROSITE" id="PS50889">
    <property type="entry name" value="S4"/>
    <property type="match status" value="1"/>
</dbReference>
<dbReference type="InterPro" id="IPR006224">
    <property type="entry name" value="PsdUridine_synth_RluA-like_CS"/>
</dbReference>
<sequence length="282" mass="31828">MQRFILTREESIHTLLSFIAVRLSLSRKKAKRLLDNRRVFVNKKRTWIASYQLKEGDSVEVHEEGQMSSPSQRSAILFQDNHYLIISKPAHIATNGPKSLECELRVSLQNNHIQAVHRLDKDTSGAVIFALNKGAFEQMKALFKKNLVKKAYRVIVRGAVGKKTFTLDAPVRGQKAITHVTLLKGGKGASLLEVSTATGRTHQIRIHLAAAGHPVAGEMEYDRTPLERRLMRQIPRQMLHAYLLSFEHPYTRETISITAPAPADFDRCLKLLGLEEPIPARN</sequence>
<dbReference type="PANTHER" id="PTHR21600">
    <property type="entry name" value="MITOCHONDRIAL RNA PSEUDOURIDINE SYNTHASE"/>
    <property type="match status" value="1"/>
</dbReference>
<dbReference type="Pfam" id="PF00849">
    <property type="entry name" value="PseudoU_synth_2"/>
    <property type="match status" value="1"/>
</dbReference>
<gene>
    <name evidence="5" type="ORF">BROFUL_00155</name>
</gene>
<dbReference type="EMBL" id="LAQJ01000017">
    <property type="protein sequence ID" value="KKO21109.1"/>
    <property type="molecule type" value="Genomic_DNA"/>
</dbReference>
<dbReference type="InterPro" id="IPR050188">
    <property type="entry name" value="RluA_PseudoU_synthase"/>
</dbReference>
<evidence type="ECO:0000313" key="5">
    <source>
        <dbReference type="EMBL" id="KKO21109.1"/>
    </source>
</evidence>
<comment type="caution">
    <text evidence="5">The sequence shown here is derived from an EMBL/GenBank/DDBJ whole genome shotgun (WGS) entry which is preliminary data.</text>
</comment>
<accession>A0A0M2V375</accession>
<reference evidence="5 6" key="1">
    <citation type="journal article" date="2013" name="BMC Microbiol.">
        <title>Identification of the type II cytochrome c maturation pathway in anammox bacteria by comparative genomics.</title>
        <authorList>
            <person name="Ferousi C."/>
            <person name="Speth D.R."/>
            <person name="Reimann J."/>
            <person name="Op den Camp H.J."/>
            <person name="Allen J.W."/>
            <person name="Keltjens J.T."/>
            <person name="Jetten M.S."/>
        </authorList>
    </citation>
    <scope>NUCLEOTIDE SEQUENCE [LARGE SCALE GENOMIC DNA]</scope>
    <source>
        <strain evidence="5">RU1</strain>
    </source>
</reference>
<name>A0A0M2V375_9BACT</name>
<keyword evidence="6" id="KW-1185">Reference proteome</keyword>
<dbReference type="CDD" id="cd00165">
    <property type="entry name" value="S4"/>
    <property type="match status" value="1"/>
</dbReference>
<evidence type="ECO:0000313" key="6">
    <source>
        <dbReference type="Proteomes" id="UP000034954"/>
    </source>
</evidence>